<dbReference type="KEGG" id="amr:AM1_0063"/>
<protein>
    <submittedName>
        <fullName evidence="1">Uncharacterized protein</fullName>
    </submittedName>
</protein>
<dbReference type="HOGENOM" id="CLU_3178806_0_0_3"/>
<dbReference type="EMBL" id="CP000828">
    <property type="protein sequence ID" value="ABW25151.1"/>
    <property type="molecule type" value="Genomic_DNA"/>
</dbReference>
<gene>
    <name evidence="1" type="ordered locus">AM1_0063</name>
</gene>
<proteinExistence type="predicted"/>
<dbReference type="AlphaFoldDB" id="B0C539"/>
<accession>B0C539</accession>
<sequence length="46" mass="5180">MIKGVVEPVGPFAVVWLFVEAVQGWGVEHCNIDDTRSDRTARLHED</sequence>
<organism evidence="1 2">
    <name type="scientific">Acaryochloris marina (strain MBIC 11017)</name>
    <dbReference type="NCBI Taxonomy" id="329726"/>
    <lineage>
        <taxon>Bacteria</taxon>
        <taxon>Bacillati</taxon>
        <taxon>Cyanobacteriota</taxon>
        <taxon>Cyanophyceae</taxon>
        <taxon>Acaryochloridales</taxon>
        <taxon>Acaryochloridaceae</taxon>
        <taxon>Acaryochloris</taxon>
    </lineage>
</organism>
<reference evidence="1 2" key="1">
    <citation type="journal article" date="2008" name="Proc. Natl. Acad. Sci. U.S.A.">
        <title>Niche adaptation and genome expansion in the chlorophyll d-producing cyanobacterium Acaryochloris marina.</title>
        <authorList>
            <person name="Swingley W.D."/>
            <person name="Chen M."/>
            <person name="Cheung P.C."/>
            <person name="Conrad A.L."/>
            <person name="Dejesa L.C."/>
            <person name="Hao J."/>
            <person name="Honchak B.M."/>
            <person name="Karbach L.E."/>
            <person name="Kurdoglu A."/>
            <person name="Lahiri S."/>
            <person name="Mastrian S.D."/>
            <person name="Miyashita H."/>
            <person name="Page L."/>
            <person name="Ramakrishna P."/>
            <person name="Satoh S."/>
            <person name="Sattley W.M."/>
            <person name="Shimada Y."/>
            <person name="Taylor H.L."/>
            <person name="Tomo T."/>
            <person name="Tsuchiya T."/>
            <person name="Wang Z.T."/>
            <person name="Raymond J."/>
            <person name="Mimuro M."/>
            <person name="Blankenship R.E."/>
            <person name="Touchman J.W."/>
        </authorList>
    </citation>
    <scope>NUCLEOTIDE SEQUENCE [LARGE SCALE GENOMIC DNA]</scope>
    <source>
        <strain evidence="2">MBIC 11017</strain>
    </source>
</reference>
<evidence type="ECO:0000313" key="2">
    <source>
        <dbReference type="Proteomes" id="UP000000268"/>
    </source>
</evidence>
<evidence type="ECO:0000313" key="1">
    <source>
        <dbReference type="EMBL" id="ABW25151.1"/>
    </source>
</evidence>
<keyword evidence="2" id="KW-1185">Reference proteome</keyword>
<dbReference type="Proteomes" id="UP000000268">
    <property type="component" value="Chromosome"/>
</dbReference>
<name>B0C539_ACAM1</name>